<dbReference type="InterPro" id="IPR049712">
    <property type="entry name" value="Poly_export"/>
</dbReference>
<evidence type="ECO:0000313" key="4">
    <source>
        <dbReference type="EMBL" id="SDZ54174.1"/>
    </source>
</evidence>
<dbReference type="EMBL" id="FNPX01000020">
    <property type="protein sequence ID" value="SDZ54174.1"/>
    <property type="molecule type" value="Genomic_DNA"/>
</dbReference>
<dbReference type="RefSeq" id="WP_092647589.1">
    <property type="nucleotide sequence ID" value="NZ_FNPX01000020.1"/>
</dbReference>
<evidence type="ECO:0000256" key="2">
    <source>
        <dbReference type="SAM" id="SignalP"/>
    </source>
</evidence>
<feature type="domain" description="Polysaccharide export protein N-terminal" evidence="3">
    <location>
        <begin position="20"/>
        <end position="76"/>
    </location>
</feature>
<dbReference type="Proteomes" id="UP000198914">
    <property type="component" value="Unassembled WGS sequence"/>
</dbReference>
<dbReference type="STRING" id="1244108.SAMN05444004_12014"/>
<keyword evidence="5" id="KW-1185">Reference proteome</keyword>
<feature type="signal peptide" evidence="2">
    <location>
        <begin position="1"/>
        <end position="20"/>
    </location>
</feature>
<keyword evidence="1 2" id="KW-0732">Signal</keyword>
<protein>
    <submittedName>
        <fullName evidence="4">Polysaccharide biosynthesis/export protein</fullName>
    </submittedName>
</protein>
<proteinExistence type="predicted"/>
<dbReference type="Pfam" id="PF02563">
    <property type="entry name" value="Poly_export"/>
    <property type="match status" value="1"/>
</dbReference>
<accession>A0A1H3TVE5</accession>
<dbReference type="PANTHER" id="PTHR33619:SF3">
    <property type="entry name" value="POLYSACCHARIDE EXPORT PROTEIN GFCE-RELATED"/>
    <property type="match status" value="1"/>
</dbReference>
<evidence type="ECO:0000313" key="5">
    <source>
        <dbReference type="Proteomes" id="UP000198914"/>
    </source>
</evidence>
<dbReference type="AlphaFoldDB" id="A0A1H3TVE5"/>
<name>A0A1H3TVE5_9RHOB</name>
<gene>
    <name evidence="4" type="ORF">SAMN05444004_12014</name>
</gene>
<dbReference type="PANTHER" id="PTHR33619">
    <property type="entry name" value="POLYSACCHARIDE EXPORT PROTEIN GFCE-RELATED"/>
    <property type="match status" value="1"/>
</dbReference>
<organism evidence="4 5">
    <name type="scientific">Jannaschia faecimaris</name>
    <dbReference type="NCBI Taxonomy" id="1244108"/>
    <lineage>
        <taxon>Bacteria</taxon>
        <taxon>Pseudomonadati</taxon>
        <taxon>Pseudomonadota</taxon>
        <taxon>Alphaproteobacteria</taxon>
        <taxon>Rhodobacterales</taxon>
        <taxon>Roseobacteraceae</taxon>
        <taxon>Jannaschia</taxon>
    </lineage>
</organism>
<evidence type="ECO:0000259" key="3">
    <source>
        <dbReference type="Pfam" id="PF02563"/>
    </source>
</evidence>
<reference evidence="5" key="1">
    <citation type="submission" date="2016-10" db="EMBL/GenBank/DDBJ databases">
        <authorList>
            <person name="Varghese N."/>
            <person name="Submissions S."/>
        </authorList>
    </citation>
    <scope>NUCLEOTIDE SEQUENCE [LARGE SCALE GENOMIC DNA]</scope>
    <source>
        <strain evidence="5">DSM 100420</strain>
    </source>
</reference>
<dbReference type="InterPro" id="IPR003715">
    <property type="entry name" value="Poly_export_N"/>
</dbReference>
<dbReference type="GO" id="GO:0015159">
    <property type="term" value="F:polysaccharide transmembrane transporter activity"/>
    <property type="evidence" value="ECO:0007669"/>
    <property type="project" value="InterPro"/>
</dbReference>
<evidence type="ECO:0000256" key="1">
    <source>
        <dbReference type="ARBA" id="ARBA00022729"/>
    </source>
</evidence>
<dbReference type="OrthoDB" id="197007at2"/>
<feature type="chain" id="PRO_5011547275" evidence="2">
    <location>
        <begin position="21"/>
        <end position="406"/>
    </location>
</feature>
<dbReference type="Gene3D" id="3.30.1950.10">
    <property type="entry name" value="wza like domain"/>
    <property type="match status" value="1"/>
</dbReference>
<sequence length="406" mass="43491">MILRLLTFAFCAAMSSGAGAQDYALQPGDSVRLFVSGLPGGDMTSIVDMDGNMRFPYVGSIQVAGKTLEQIRAALSLTATGSEVTIYGPNEARSTILLGPDNIFLAMDGYRHVTVGGAVVSPGPVDFSPGMTARAAVASAGGAGTTDGRELSPLDVVSLLGTFDELALDEALELAELWRLDAMLADRAEAPSEITRRIVAEHLGLSYLDQTRDRIGLDLSVQDSSDLQLEEQLELYDQRVSYLERTLAGYEEAARLEAEELARVQEMFDRRVVPIDRLNSARSAGLITNIRVLDTESMLAEARIGRSTLAEELDAGVDEARSALLAERAATYADLVAIRKRMAGARAKIDAAGLSSFMQAATRSVTRVVVYRGAGDAVTRHELALDDPLLPGDVIEVTTEQPIPSQ</sequence>